<proteinExistence type="predicted"/>
<feature type="compositionally biased region" description="Acidic residues" evidence="1">
    <location>
        <begin position="315"/>
        <end position="325"/>
    </location>
</feature>
<evidence type="ECO:0000256" key="1">
    <source>
        <dbReference type="SAM" id="MobiDB-lite"/>
    </source>
</evidence>
<comment type="caution">
    <text evidence="2">The sequence shown here is derived from an EMBL/GenBank/DDBJ whole genome shotgun (WGS) entry which is preliminary data.</text>
</comment>
<feature type="region of interest" description="Disordered" evidence="1">
    <location>
        <begin position="308"/>
        <end position="327"/>
    </location>
</feature>
<dbReference type="Proteomes" id="UP001224775">
    <property type="component" value="Unassembled WGS sequence"/>
</dbReference>
<gene>
    <name evidence="2" type="ORF">QTG54_008679</name>
</gene>
<feature type="compositionally biased region" description="Polar residues" evidence="1">
    <location>
        <begin position="275"/>
        <end position="285"/>
    </location>
</feature>
<accession>A0AAD8Y7T6</accession>
<sequence length="1107" mass="124479">MVAARSVAIVHHYTALPSPAVNPEQVVLPAKVSFHDTSEMSRNEDDGDSCMDLCSSNSDDSVSIVTKKRSPVNMGLQHKLKIAKGIFGTTPKKESIDLSSGGEVEVERSLKRLKRPRNYKVFDQVYHAGRDESYDRRPIQPSMLLLSPGSKVSSSIENVTEWTECGVFSSMQNKSKDMPLTDVLPAFSPSELSFFTDMQLYNVDDLKRANTNGLSIHLFESLNFRKACAFYAWKDDKPLCDYLRFTVARNTVMKWKKSLVQQISNNAAKIKSVNKKNNAESNKQIMSPAESTEKENDVENTETTDIHLTSHLSNDEENINTEADDTGAKDVPLTSLLSNEEVRILRDHCGIETATQLINAGPNIKQTLSGIMASQFDGRSLREIECICEGMLYSWVLRSREAVDSTESSATTMDTEASDSCATISERQALLSSEDEQTLRPKIETPLSYVDYLFFEQEGISTDQELSLIDPSLLTRQYTAFLHAKGKDISHVDANKQMKRLRHGASLVLSGVSHVVSSSQTTRLDLSKLPKGVMLSASNLCKTTIDKNNNGLPKKTLIVYDDQNKVLYEFLVSISESNILDSGKGAFLTFKGAKELKKDSQIKSRNSAKSHRTPVTRNPREALFAFSGATVTLKGTNIHGDEHHYEMEKDDSVGIWNEYTLDDFVEPDSNITFSSMHVGCALIELDRYAPVVKADRKTEFIFGMKDFLFAHEPASWRFDVAEKLNGQNQVVDFTDDTTGSPHASARANTAMYVNECGHDTNLVENVCSLETCRSVSYYIYIDRPMEAGETRELLINYREKYEDIRERRGYGLVNIHDGVKGDDDDVSRVLRNQKERLPTEATIMSCSEEEIRMLVNFISERVLGGVIGATSQVPIGTDTDVLARQYVARRRIHWMSKLCERRLLELTKNQEDDSPSEGNESSIFQEGMVVFVHGWMDQNDPRPPYKGLSTILSITKDQFDRDCFELSLPKGKYLTNVPAAVVTIPEDCDFENAPQRLRVNHLKSNRDRHLPRVRSELLKDLSSMEWKISSLIQHLPNLSKSVQKSLMWEVAEEILFKATPALSDPPKEILAKFARVIETDDLAKTCSNNFTSFYDELCTIAGQKHYS</sequence>
<dbReference type="EMBL" id="JATAAI010000015">
    <property type="protein sequence ID" value="KAK1740584.1"/>
    <property type="molecule type" value="Genomic_DNA"/>
</dbReference>
<dbReference type="AlphaFoldDB" id="A0AAD8Y7T6"/>
<reference evidence="2" key="1">
    <citation type="submission" date="2023-06" db="EMBL/GenBank/DDBJ databases">
        <title>Survivors Of The Sea: Transcriptome response of Skeletonema marinoi to long-term dormancy.</title>
        <authorList>
            <person name="Pinder M.I.M."/>
            <person name="Kourtchenko O."/>
            <person name="Robertson E.K."/>
            <person name="Larsson T."/>
            <person name="Maumus F."/>
            <person name="Osuna-Cruz C.M."/>
            <person name="Vancaester E."/>
            <person name="Stenow R."/>
            <person name="Vandepoele K."/>
            <person name="Ploug H."/>
            <person name="Bruchert V."/>
            <person name="Godhe A."/>
            <person name="Topel M."/>
        </authorList>
    </citation>
    <scope>NUCLEOTIDE SEQUENCE</scope>
    <source>
        <strain evidence="2">R05AC</strain>
    </source>
</reference>
<keyword evidence="3" id="KW-1185">Reference proteome</keyword>
<protein>
    <submittedName>
        <fullName evidence="2">Uncharacterized protein</fullName>
    </submittedName>
</protein>
<feature type="region of interest" description="Disordered" evidence="1">
    <location>
        <begin position="274"/>
        <end position="303"/>
    </location>
</feature>
<name>A0AAD8Y7T6_9STRA</name>
<evidence type="ECO:0000313" key="2">
    <source>
        <dbReference type="EMBL" id="KAK1740584.1"/>
    </source>
</evidence>
<evidence type="ECO:0000313" key="3">
    <source>
        <dbReference type="Proteomes" id="UP001224775"/>
    </source>
</evidence>
<organism evidence="2 3">
    <name type="scientific">Skeletonema marinoi</name>
    <dbReference type="NCBI Taxonomy" id="267567"/>
    <lineage>
        <taxon>Eukaryota</taxon>
        <taxon>Sar</taxon>
        <taxon>Stramenopiles</taxon>
        <taxon>Ochrophyta</taxon>
        <taxon>Bacillariophyta</taxon>
        <taxon>Coscinodiscophyceae</taxon>
        <taxon>Thalassiosirophycidae</taxon>
        <taxon>Thalassiosirales</taxon>
        <taxon>Skeletonemataceae</taxon>
        <taxon>Skeletonema</taxon>
        <taxon>Skeletonema marinoi-dohrnii complex</taxon>
    </lineage>
</organism>